<dbReference type="Gene3D" id="1.20.210.10">
    <property type="entry name" value="Cytochrome c oxidase-like, subunit I domain"/>
    <property type="match status" value="1"/>
</dbReference>
<dbReference type="Proteomes" id="UP001356704">
    <property type="component" value="Unassembled WGS sequence"/>
</dbReference>
<keyword evidence="3" id="KW-1185">Reference proteome</keyword>
<comment type="caution">
    <text evidence="2">The sequence shown here is derived from an EMBL/GenBank/DDBJ whole genome shotgun (WGS) entry which is preliminary data.</text>
</comment>
<dbReference type="InterPro" id="IPR036927">
    <property type="entry name" value="Cyt_c_oxase-like_su1_sf"/>
</dbReference>
<evidence type="ECO:0000313" key="3">
    <source>
        <dbReference type="Proteomes" id="UP001356704"/>
    </source>
</evidence>
<feature type="transmembrane region" description="Helical" evidence="1">
    <location>
        <begin position="49"/>
        <end position="68"/>
    </location>
</feature>
<feature type="transmembrane region" description="Helical" evidence="1">
    <location>
        <begin position="7"/>
        <end position="29"/>
    </location>
</feature>
<feature type="transmembrane region" description="Helical" evidence="1">
    <location>
        <begin position="80"/>
        <end position="101"/>
    </location>
</feature>
<keyword evidence="1" id="KW-1133">Transmembrane helix</keyword>
<protein>
    <recommendedName>
        <fullName evidence="4">Cytochrome oxidase subunit II transmembrane region profile domain-containing protein</fullName>
    </recommendedName>
</protein>
<evidence type="ECO:0000313" key="2">
    <source>
        <dbReference type="EMBL" id="MEF3078932.1"/>
    </source>
</evidence>
<sequence length="152" mass="17814">MKLLKQNVYYFFWITVTVLIALSIHWLNFEDAVLDINVHDTYFVIHNSHILQLIAIIYSLLGFIYWLFKKVNVKLINALTRLHTAITILVIPIYFIGHPLFISFSESNFPLFDDTPKIQVFITILVLITLIAQLLFILNVLISLLKHFLDRN</sequence>
<evidence type="ECO:0008006" key="4">
    <source>
        <dbReference type="Google" id="ProtNLM"/>
    </source>
</evidence>
<keyword evidence="1" id="KW-0812">Transmembrane</keyword>
<organism evidence="2 3">
    <name type="scientific">Winogradskyella poriferorum</name>
    <dbReference type="NCBI Taxonomy" id="307627"/>
    <lineage>
        <taxon>Bacteria</taxon>
        <taxon>Pseudomonadati</taxon>
        <taxon>Bacteroidota</taxon>
        <taxon>Flavobacteriia</taxon>
        <taxon>Flavobacteriales</taxon>
        <taxon>Flavobacteriaceae</taxon>
        <taxon>Winogradskyella</taxon>
    </lineage>
</organism>
<feature type="transmembrane region" description="Helical" evidence="1">
    <location>
        <begin position="121"/>
        <end position="145"/>
    </location>
</feature>
<reference evidence="2 3" key="1">
    <citation type="submission" date="2024-02" db="EMBL/GenBank/DDBJ databases">
        <title>Winogradskyella poriferorum JCM 12885.</title>
        <authorList>
            <person name="Zhang D.-F."/>
            <person name="Fu Z.-Y."/>
        </authorList>
    </citation>
    <scope>NUCLEOTIDE SEQUENCE [LARGE SCALE GENOMIC DNA]</scope>
    <source>
        <strain evidence="2 3">JCM 12885</strain>
    </source>
</reference>
<keyword evidence="1" id="KW-0472">Membrane</keyword>
<dbReference type="RefSeq" id="WP_331809707.1">
    <property type="nucleotide sequence ID" value="NZ_JAZHOU010000002.1"/>
</dbReference>
<dbReference type="EMBL" id="JAZHOU010000002">
    <property type="protein sequence ID" value="MEF3078932.1"/>
    <property type="molecule type" value="Genomic_DNA"/>
</dbReference>
<gene>
    <name evidence="2" type="ORF">V1468_07960</name>
</gene>
<proteinExistence type="predicted"/>
<accession>A0ABU7W4P5</accession>
<name>A0ABU7W4P5_9FLAO</name>
<evidence type="ECO:0000256" key="1">
    <source>
        <dbReference type="SAM" id="Phobius"/>
    </source>
</evidence>